<gene>
    <name evidence="1" type="ORF">S06H3_58868</name>
</gene>
<evidence type="ECO:0000313" key="1">
    <source>
        <dbReference type="EMBL" id="GAI57595.1"/>
    </source>
</evidence>
<protein>
    <submittedName>
        <fullName evidence="1">Uncharacterized protein</fullName>
    </submittedName>
</protein>
<organism evidence="1">
    <name type="scientific">marine sediment metagenome</name>
    <dbReference type="NCBI Taxonomy" id="412755"/>
    <lineage>
        <taxon>unclassified sequences</taxon>
        <taxon>metagenomes</taxon>
        <taxon>ecological metagenomes</taxon>
    </lineage>
</organism>
<accession>X1R3A4</accession>
<proteinExistence type="predicted"/>
<comment type="caution">
    <text evidence="1">The sequence shown here is derived from an EMBL/GenBank/DDBJ whole genome shotgun (WGS) entry which is preliminary data.</text>
</comment>
<dbReference type="EMBL" id="BARV01038161">
    <property type="protein sequence ID" value="GAI57595.1"/>
    <property type="molecule type" value="Genomic_DNA"/>
</dbReference>
<name>X1R3A4_9ZZZZ</name>
<sequence length="62" mass="7077">MVYSIVDYTNPSLWYPQVLGEVALSALRYSYYVACPFDIPYIKVEQYFLANGFPVKIKAASC</sequence>
<reference evidence="1" key="1">
    <citation type="journal article" date="2014" name="Front. Microbiol.">
        <title>High frequency of phylogenetically diverse reductive dehalogenase-homologous genes in deep subseafloor sedimentary metagenomes.</title>
        <authorList>
            <person name="Kawai M."/>
            <person name="Futagami T."/>
            <person name="Toyoda A."/>
            <person name="Takaki Y."/>
            <person name="Nishi S."/>
            <person name="Hori S."/>
            <person name="Arai W."/>
            <person name="Tsubouchi T."/>
            <person name="Morono Y."/>
            <person name="Uchiyama I."/>
            <person name="Ito T."/>
            <person name="Fujiyama A."/>
            <person name="Inagaki F."/>
            <person name="Takami H."/>
        </authorList>
    </citation>
    <scope>NUCLEOTIDE SEQUENCE</scope>
    <source>
        <strain evidence="1">Expedition CK06-06</strain>
    </source>
</reference>
<dbReference type="AlphaFoldDB" id="X1R3A4"/>